<sequence length="953" mass="102143">MGSASVVPLSERGGEAGEEAIQDDVVNAVRHQEIKKAKAVEDAKEKKPGDPLQSGKPPVEEPKTCLGRAWSGLMNALLRPPPLAEMIWKLLLALLLYGVAMSLVIHQLVLIDGSNLPVSHQGNASFRHLRVELTACVMQISVVPGSSVRLTDRSIGRNTILTASGPSKVSLVDTGSCLLVSCRGPASEPDFQVLAHLQVGSEADLSFTSVHLLPGDRSSLLVTGGNSSAFGVNLTVVGQRGLVQLEQLSVPNLFATLRSGLLDIRYPQVPTAMLDVGAAAVSLRVGVDSSLRLRLSKSSDLTAGTSTDLACLSDASGAPAWNETAGHVSLGDDPSPSEFTILRGAGGSLGALFASRGVLQEERLADLNTFDSMGTAGFQAESDFTVWASQRAKAGAQVLRLRVVAPGFDDDLSGIGAESEWLYSLYGSIYIWHPLSAFYLATLSIFAPTVSRTDVVLTSAQCTPSVALVTPGDSCLPDSSRIYGIDAVGGIHMALGQALPEELSFGNRTASRIYQLRSSAAAAPFLPSLADGDVSEFQYSGQSGVISMMTLNSVGDRGTFMDARSQAFATIAIIVCLVLPIFITILAHRFYQAEKAKLLAADGWRIWPILWQAKQREMEEVARSTSEAEAAAESVPGPEQPEQLEAGAAAQTRGPSAAVREDLLSTLARMATESLTSIADGMQEVVDQVVDFQMSKAEKDLHSRAEGLLGRSANLLTFVECIAFRRVGSMSFYSDGLVYASLLVVLHFGILQLIMLPAAVVLIVNSYNVMDYQGVYFLSSLLLGELNSSRALSQAGWIIILTTEAFMLLYTIIEYLCRHIDQVILTQTQLAAGRLSIHRRRLLTLRANRFFRDSMFFLLLFFLHVSITLGIAFSLYLLLGACVTPETVAPVLIGVIATIYVGRRTAELVFSSSRNLQAQLMLASQMLGTCSILIVPPCHEASQKLMELLCAAS</sequence>
<keyword evidence="2" id="KW-1133">Transmembrane helix</keyword>
<feature type="transmembrane region" description="Helical" evidence="2">
    <location>
        <begin position="795"/>
        <end position="817"/>
    </location>
</feature>
<keyword evidence="2" id="KW-0812">Transmembrane</keyword>
<feature type="transmembrane region" description="Helical" evidence="2">
    <location>
        <begin position="856"/>
        <end position="881"/>
    </location>
</feature>
<evidence type="ECO:0000256" key="2">
    <source>
        <dbReference type="SAM" id="Phobius"/>
    </source>
</evidence>
<evidence type="ECO:0000256" key="1">
    <source>
        <dbReference type="SAM" id="MobiDB-lite"/>
    </source>
</evidence>
<dbReference type="AlphaFoldDB" id="A0A812JVT9"/>
<dbReference type="EMBL" id="CAJNDS010000524">
    <property type="protein sequence ID" value="CAE7214903.1"/>
    <property type="molecule type" value="Genomic_DNA"/>
</dbReference>
<evidence type="ECO:0000313" key="3">
    <source>
        <dbReference type="EMBL" id="CAE7214903.1"/>
    </source>
</evidence>
<proteinExistence type="predicted"/>
<feature type="transmembrane region" description="Helical" evidence="2">
    <location>
        <begin position="567"/>
        <end position="587"/>
    </location>
</feature>
<keyword evidence="2" id="KW-0472">Membrane</keyword>
<comment type="caution">
    <text evidence="3">The sequence shown here is derived from an EMBL/GenBank/DDBJ whole genome shotgun (WGS) entry which is preliminary data.</text>
</comment>
<protein>
    <submittedName>
        <fullName evidence="3">CobB protein</fullName>
    </submittedName>
</protein>
<name>A0A812JVT9_9DINO</name>
<gene>
    <name evidence="3" type="primary">cobB</name>
    <name evidence="3" type="ORF">SNAT2548_LOCUS7492</name>
</gene>
<feature type="region of interest" description="Disordered" evidence="1">
    <location>
        <begin position="36"/>
        <end position="61"/>
    </location>
</feature>
<dbReference type="OrthoDB" id="45365at2759"/>
<organism evidence="3 4">
    <name type="scientific">Symbiodinium natans</name>
    <dbReference type="NCBI Taxonomy" id="878477"/>
    <lineage>
        <taxon>Eukaryota</taxon>
        <taxon>Sar</taxon>
        <taxon>Alveolata</taxon>
        <taxon>Dinophyceae</taxon>
        <taxon>Suessiales</taxon>
        <taxon>Symbiodiniaceae</taxon>
        <taxon>Symbiodinium</taxon>
    </lineage>
</organism>
<feature type="transmembrane region" description="Helical" evidence="2">
    <location>
        <begin position="736"/>
        <end position="764"/>
    </location>
</feature>
<evidence type="ECO:0000313" key="4">
    <source>
        <dbReference type="Proteomes" id="UP000604046"/>
    </source>
</evidence>
<feature type="region of interest" description="Disordered" evidence="1">
    <location>
        <begin position="1"/>
        <end position="22"/>
    </location>
</feature>
<feature type="transmembrane region" description="Helical" evidence="2">
    <location>
        <begin position="887"/>
        <end position="906"/>
    </location>
</feature>
<accession>A0A812JVT9</accession>
<reference evidence="3" key="1">
    <citation type="submission" date="2021-02" db="EMBL/GenBank/DDBJ databases">
        <authorList>
            <person name="Dougan E. K."/>
            <person name="Rhodes N."/>
            <person name="Thang M."/>
            <person name="Chan C."/>
        </authorList>
    </citation>
    <scope>NUCLEOTIDE SEQUENCE</scope>
</reference>
<feature type="compositionally biased region" description="Low complexity" evidence="1">
    <location>
        <begin position="623"/>
        <end position="634"/>
    </location>
</feature>
<feature type="compositionally biased region" description="Basic and acidic residues" evidence="1">
    <location>
        <begin position="36"/>
        <end position="49"/>
    </location>
</feature>
<keyword evidence="4" id="KW-1185">Reference proteome</keyword>
<dbReference type="Proteomes" id="UP000604046">
    <property type="component" value="Unassembled WGS sequence"/>
</dbReference>
<feature type="region of interest" description="Disordered" evidence="1">
    <location>
        <begin position="621"/>
        <end position="655"/>
    </location>
</feature>